<protein>
    <submittedName>
        <fullName evidence="2">Uncharacterized protein</fullName>
    </submittedName>
</protein>
<reference evidence="2 3" key="1">
    <citation type="submission" date="2019-03" db="EMBL/GenBank/DDBJ databases">
        <title>First draft genome of Liparis tanakae, snailfish: a comprehensive survey of snailfish specific genes.</title>
        <authorList>
            <person name="Kim W."/>
            <person name="Song I."/>
            <person name="Jeong J.-H."/>
            <person name="Kim D."/>
            <person name="Kim S."/>
            <person name="Ryu S."/>
            <person name="Song J.Y."/>
            <person name="Lee S.K."/>
        </authorList>
    </citation>
    <scope>NUCLEOTIDE SEQUENCE [LARGE SCALE GENOMIC DNA]</scope>
    <source>
        <tissue evidence="2">Muscle</tissue>
    </source>
</reference>
<comment type="caution">
    <text evidence="2">The sequence shown here is derived from an EMBL/GenBank/DDBJ whole genome shotgun (WGS) entry which is preliminary data.</text>
</comment>
<name>A0A4Z2IAK4_9TELE</name>
<gene>
    <name evidence="2" type="ORF">EYF80_014891</name>
</gene>
<evidence type="ECO:0000313" key="3">
    <source>
        <dbReference type="Proteomes" id="UP000314294"/>
    </source>
</evidence>
<sequence>MLTCAGTGDDGEAQGVSRSSEDLSEFPMRQRHHRAPLHRLQSISRPDLTALGRRAASTYRHKPPEPHLVTKT</sequence>
<dbReference type="EMBL" id="SRLO01000110">
    <property type="protein sequence ID" value="TNN74791.1"/>
    <property type="molecule type" value="Genomic_DNA"/>
</dbReference>
<evidence type="ECO:0000313" key="2">
    <source>
        <dbReference type="EMBL" id="TNN74791.1"/>
    </source>
</evidence>
<dbReference type="AlphaFoldDB" id="A0A4Z2IAK4"/>
<keyword evidence="3" id="KW-1185">Reference proteome</keyword>
<accession>A0A4Z2IAK4</accession>
<feature type="region of interest" description="Disordered" evidence="1">
    <location>
        <begin position="53"/>
        <end position="72"/>
    </location>
</feature>
<proteinExistence type="predicted"/>
<dbReference type="Proteomes" id="UP000314294">
    <property type="component" value="Unassembled WGS sequence"/>
</dbReference>
<evidence type="ECO:0000256" key="1">
    <source>
        <dbReference type="SAM" id="MobiDB-lite"/>
    </source>
</evidence>
<organism evidence="2 3">
    <name type="scientific">Liparis tanakae</name>
    <name type="common">Tanaka's snailfish</name>
    <dbReference type="NCBI Taxonomy" id="230148"/>
    <lineage>
        <taxon>Eukaryota</taxon>
        <taxon>Metazoa</taxon>
        <taxon>Chordata</taxon>
        <taxon>Craniata</taxon>
        <taxon>Vertebrata</taxon>
        <taxon>Euteleostomi</taxon>
        <taxon>Actinopterygii</taxon>
        <taxon>Neopterygii</taxon>
        <taxon>Teleostei</taxon>
        <taxon>Neoteleostei</taxon>
        <taxon>Acanthomorphata</taxon>
        <taxon>Eupercaria</taxon>
        <taxon>Perciformes</taxon>
        <taxon>Cottioidei</taxon>
        <taxon>Cottales</taxon>
        <taxon>Liparidae</taxon>
        <taxon>Liparis</taxon>
    </lineage>
</organism>
<feature type="region of interest" description="Disordered" evidence="1">
    <location>
        <begin position="1"/>
        <end position="48"/>
    </location>
</feature>